<keyword evidence="1" id="KW-0812">Transmembrane</keyword>
<name>A0A1G8S710_9EURY</name>
<protein>
    <submittedName>
        <fullName evidence="2">Uncharacterized protein</fullName>
    </submittedName>
</protein>
<evidence type="ECO:0000313" key="2">
    <source>
        <dbReference type="EMBL" id="SDJ24460.1"/>
    </source>
</evidence>
<dbReference type="AlphaFoldDB" id="A0A1G8S710"/>
<dbReference type="Proteomes" id="UP000198856">
    <property type="component" value="Unassembled WGS sequence"/>
</dbReference>
<keyword evidence="1" id="KW-1133">Transmembrane helix</keyword>
<gene>
    <name evidence="2" type="ORF">SAMN05216226_101296</name>
</gene>
<accession>A0A1G8S710</accession>
<reference evidence="2 3" key="1">
    <citation type="submission" date="2016-10" db="EMBL/GenBank/DDBJ databases">
        <authorList>
            <person name="de Groot N.N."/>
        </authorList>
    </citation>
    <scope>NUCLEOTIDE SEQUENCE [LARGE SCALE GENOMIC DNA]</scope>
    <source>
        <strain evidence="2 3">IBRC-M10015</strain>
    </source>
</reference>
<keyword evidence="3" id="KW-1185">Reference proteome</keyword>
<evidence type="ECO:0000313" key="3">
    <source>
        <dbReference type="Proteomes" id="UP000198856"/>
    </source>
</evidence>
<sequence>MWSQPGGENEAEDKKQMLLRYVFWMVVTIILGYIVLIVL</sequence>
<dbReference type="EMBL" id="FNFC01000001">
    <property type="protein sequence ID" value="SDJ24460.1"/>
    <property type="molecule type" value="Genomic_DNA"/>
</dbReference>
<feature type="transmembrane region" description="Helical" evidence="1">
    <location>
        <begin position="21"/>
        <end position="38"/>
    </location>
</feature>
<keyword evidence="1" id="KW-0472">Membrane</keyword>
<proteinExistence type="predicted"/>
<evidence type="ECO:0000256" key="1">
    <source>
        <dbReference type="SAM" id="Phobius"/>
    </source>
</evidence>
<organism evidence="2 3">
    <name type="scientific">Halovenus aranensis</name>
    <dbReference type="NCBI Taxonomy" id="890420"/>
    <lineage>
        <taxon>Archaea</taxon>
        <taxon>Methanobacteriati</taxon>
        <taxon>Methanobacteriota</taxon>
        <taxon>Stenosarchaea group</taxon>
        <taxon>Halobacteria</taxon>
        <taxon>Halobacteriales</taxon>
        <taxon>Haloarculaceae</taxon>
        <taxon>Halovenus</taxon>
    </lineage>
</organism>